<keyword evidence="6" id="KW-0349">Heme</keyword>
<keyword evidence="10" id="KW-0560">Oxidoreductase</keyword>
<keyword evidence="7" id="KW-0479">Metal-binding</keyword>
<dbReference type="GO" id="GO:0020037">
    <property type="term" value="F:heme binding"/>
    <property type="evidence" value="ECO:0007669"/>
    <property type="project" value="InterPro"/>
</dbReference>
<dbReference type="EC" id="1.14.14.1" evidence="5"/>
<dbReference type="SUPFAM" id="SSF48264">
    <property type="entry name" value="Cytochrome P450"/>
    <property type="match status" value="1"/>
</dbReference>
<evidence type="ECO:0000256" key="12">
    <source>
        <dbReference type="ARBA" id="ARBA00023033"/>
    </source>
</evidence>
<comment type="caution">
    <text evidence="15">The sequence shown here is derived from an EMBL/GenBank/DDBJ whole genome shotgun (WGS) entry which is preliminary data.</text>
</comment>
<dbReference type="GO" id="GO:0005789">
    <property type="term" value="C:endoplasmic reticulum membrane"/>
    <property type="evidence" value="ECO:0007669"/>
    <property type="project" value="UniProtKB-SubCell"/>
</dbReference>
<dbReference type="InterPro" id="IPR001128">
    <property type="entry name" value="Cyt_P450"/>
</dbReference>
<keyword evidence="13" id="KW-0472">Membrane</keyword>
<evidence type="ECO:0000256" key="4">
    <source>
        <dbReference type="ARBA" id="ARBA00010617"/>
    </source>
</evidence>
<evidence type="ECO:0000256" key="5">
    <source>
        <dbReference type="ARBA" id="ARBA00012109"/>
    </source>
</evidence>
<evidence type="ECO:0000256" key="10">
    <source>
        <dbReference type="ARBA" id="ARBA00023002"/>
    </source>
</evidence>
<evidence type="ECO:0000256" key="13">
    <source>
        <dbReference type="ARBA" id="ARBA00023136"/>
    </source>
</evidence>
<evidence type="ECO:0000256" key="8">
    <source>
        <dbReference type="ARBA" id="ARBA00022824"/>
    </source>
</evidence>
<accession>A0A1A6H6K4</accession>
<dbReference type="PRINTS" id="PR00465">
    <property type="entry name" value="EP450IV"/>
</dbReference>
<evidence type="ECO:0000256" key="11">
    <source>
        <dbReference type="ARBA" id="ARBA00023004"/>
    </source>
</evidence>
<dbReference type="EMBL" id="LZPO01051645">
    <property type="protein sequence ID" value="OBS73242.1"/>
    <property type="molecule type" value="Genomic_DNA"/>
</dbReference>
<evidence type="ECO:0000256" key="14">
    <source>
        <dbReference type="ARBA" id="ARBA00047827"/>
    </source>
</evidence>
<name>A0A1A6H6K4_NEOLE</name>
<comment type="catalytic activity">
    <reaction evidence="14">
        <text>an organic molecule + reduced [NADPH--hemoprotein reductase] + O2 = an alcohol + oxidized [NADPH--hemoprotein reductase] + H2O + H(+)</text>
        <dbReference type="Rhea" id="RHEA:17149"/>
        <dbReference type="Rhea" id="RHEA-COMP:11964"/>
        <dbReference type="Rhea" id="RHEA-COMP:11965"/>
        <dbReference type="ChEBI" id="CHEBI:15377"/>
        <dbReference type="ChEBI" id="CHEBI:15378"/>
        <dbReference type="ChEBI" id="CHEBI:15379"/>
        <dbReference type="ChEBI" id="CHEBI:30879"/>
        <dbReference type="ChEBI" id="CHEBI:57618"/>
        <dbReference type="ChEBI" id="CHEBI:58210"/>
        <dbReference type="ChEBI" id="CHEBI:142491"/>
        <dbReference type="EC" id="1.14.14.1"/>
    </reaction>
</comment>
<dbReference type="OrthoDB" id="1470350at2759"/>
<dbReference type="GO" id="GO:0070989">
    <property type="term" value="P:oxidative demethylation"/>
    <property type="evidence" value="ECO:0007669"/>
    <property type="project" value="TreeGrafter"/>
</dbReference>
<keyword evidence="9" id="KW-0492">Microsome</keyword>
<feature type="non-terminal residue" evidence="15">
    <location>
        <position position="75"/>
    </location>
</feature>
<comment type="subcellular location">
    <subcellularLocation>
        <location evidence="3">Endoplasmic reticulum membrane</location>
        <topology evidence="3">Peripheral membrane protein</topology>
    </subcellularLocation>
    <subcellularLocation>
        <location evidence="2">Microsome membrane</location>
        <topology evidence="2">Peripheral membrane protein</topology>
    </subcellularLocation>
</comment>
<dbReference type="GO" id="GO:0050649">
    <property type="term" value="F:testosterone 6-beta-hydroxylase activity"/>
    <property type="evidence" value="ECO:0007669"/>
    <property type="project" value="TreeGrafter"/>
</dbReference>
<evidence type="ECO:0000313" key="16">
    <source>
        <dbReference type="Proteomes" id="UP000092124"/>
    </source>
</evidence>
<keyword evidence="11" id="KW-0408">Iron</keyword>
<comment type="similarity">
    <text evidence="4">Belongs to the cytochrome P450 family.</text>
</comment>
<evidence type="ECO:0000256" key="7">
    <source>
        <dbReference type="ARBA" id="ARBA00022723"/>
    </source>
</evidence>
<dbReference type="Proteomes" id="UP000092124">
    <property type="component" value="Unassembled WGS sequence"/>
</dbReference>
<evidence type="ECO:0000256" key="3">
    <source>
        <dbReference type="ARBA" id="ARBA00004406"/>
    </source>
</evidence>
<evidence type="ECO:0000256" key="1">
    <source>
        <dbReference type="ARBA" id="ARBA00001971"/>
    </source>
</evidence>
<evidence type="ECO:0000313" key="15">
    <source>
        <dbReference type="EMBL" id="OBS73242.1"/>
    </source>
</evidence>
<evidence type="ECO:0000256" key="2">
    <source>
        <dbReference type="ARBA" id="ARBA00004174"/>
    </source>
</evidence>
<dbReference type="AlphaFoldDB" id="A0A1A6H6K4"/>
<organism evidence="15 16">
    <name type="scientific">Neotoma lepida</name>
    <name type="common">Desert woodrat</name>
    <dbReference type="NCBI Taxonomy" id="56216"/>
    <lineage>
        <taxon>Eukaryota</taxon>
        <taxon>Metazoa</taxon>
        <taxon>Chordata</taxon>
        <taxon>Craniata</taxon>
        <taxon>Vertebrata</taxon>
        <taxon>Euteleostomi</taxon>
        <taxon>Mammalia</taxon>
        <taxon>Eutheria</taxon>
        <taxon>Euarchontoglires</taxon>
        <taxon>Glires</taxon>
        <taxon>Rodentia</taxon>
        <taxon>Myomorpha</taxon>
        <taxon>Muroidea</taxon>
        <taxon>Cricetidae</taxon>
        <taxon>Neotominae</taxon>
        <taxon>Neotoma</taxon>
    </lineage>
</organism>
<proteinExistence type="inferred from homology"/>
<dbReference type="InterPro" id="IPR036396">
    <property type="entry name" value="Cyt_P450_sf"/>
</dbReference>
<gene>
    <name evidence="15" type="ORF">A6R68_12181</name>
</gene>
<reference evidence="15 16" key="1">
    <citation type="submission" date="2016-06" db="EMBL/GenBank/DDBJ databases">
        <title>The Draft Genome Sequence and Annotation of the Desert Woodrat Neotoma lepida.</title>
        <authorList>
            <person name="Campbell M."/>
            <person name="Oakeson K.F."/>
            <person name="Yandell M."/>
            <person name="Halpert J.R."/>
            <person name="Dearing D."/>
        </authorList>
    </citation>
    <scope>NUCLEOTIDE SEQUENCE [LARGE SCALE GENOMIC DNA]</scope>
    <source>
        <strain evidence="15">417</strain>
        <tissue evidence="15">Liver</tissue>
    </source>
</reference>
<dbReference type="STRING" id="56216.A0A1A6H6K4"/>
<dbReference type="InterPro" id="IPR050705">
    <property type="entry name" value="Cytochrome_P450_3A"/>
</dbReference>
<keyword evidence="12" id="KW-0503">Monooxygenase</keyword>
<dbReference type="GO" id="GO:0016712">
    <property type="term" value="F:oxidoreductase activity, acting on paired donors, with incorporation or reduction of molecular oxygen, reduced flavin or flavoprotein as one donor, and incorporation of one atom of oxygen"/>
    <property type="evidence" value="ECO:0007669"/>
    <property type="project" value="UniProtKB-EC"/>
</dbReference>
<evidence type="ECO:0000256" key="9">
    <source>
        <dbReference type="ARBA" id="ARBA00022848"/>
    </source>
</evidence>
<keyword evidence="8" id="KW-0256">Endoplasmic reticulum</keyword>
<keyword evidence="16" id="KW-1185">Reference proteome</keyword>
<dbReference type="PANTHER" id="PTHR24302:SF38">
    <property type="entry name" value="CYTOCHROME P450 3A5"/>
    <property type="match status" value="1"/>
</dbReference>
<protein>
    <recommendedName>
        <fullName evidence="5">unspecific monooxygenase</fullName>
        <ecNumber evidence="5">1.14.14.1</ecNumber>
    </recommendedName>
</protein>
<dbReference type="Pfam" id="PF00067">
    <property type="entry name" value="p450"/>
    <property type="match status" value="1"/>
</dbReference>
<dbReference type="InterPro" id="IPR002403">
    <property type="entry name" value="Cyt_P450_E_grp-IV"/>
</dbReference>
<dbReference type="PANTHER" id="PTHR24302">
    <property type="entry name" value="CYTOCHROME P450 FAMILY 3"/>
    <property type="match status" value="1"/>
</dbReference>
<comment type="cofactor">
    <cofactor evidence="1">
        <name>heme</name>
        <dbReference type="ChEBI" id="CHEBI:30413"/>
    </cofactor>
</comment>
<dbReference type="GO" id="GO:0005506">
    <property type="term" value="F:iron ion binding"/>
    <property type="evidence" value="ECO:0007669"/>
    <property type="project" value="InterPro"/>
</dbReference>
<feature type="non-terminal residue" evidence="15">
    <location>
        <position position="1"/>
    </location>
</feature>
<evidence type="ECO:0000256" key="6">
    <source>
        <dbReference type="ARBA" id="ARBA00022617"/>
    </source>
</evidence>
<dbReference type="Gene3D" id="1.10.630.10">
    <property type="entry name" value="Cytochrome P450"/>
    <property type="match status" value="1"/>
</dbReference>
<dbReference type="GO" id="GO:0008202">
    <property type="term" value="P:steroid metabolic process"/>
    <property type="evidence" value="ECO:0007669"/>
    <property type="project" value="TreeGrafter"/>
</dbReference>
<sequence>VPATYEALVEMEYLDMVVNETMRLCPVSSRINRLSKKDAEINGVFIPKGTLVVIPIFILHQDPKYWPEPEEFCPE</sequence>